<feature type="region of interest" description="Disordered" evidence="1">
    <location>
        <begin position="17"/>
        <end position="63"/>
    </location>
</feature>
<organism evidence="2 3">
    <name type="scientific">Streptomyces jumonjinensis</name>
    <dbReference type="NCBI Taxonomy" id="1945"/>
    <lineage>
        <taxon>Bacteria</taxon>
        <taxon>Bacillati</taxon>
        <taxon>Actinomycetota</taxon>
        <taxon>Actinomycetes</taxon>
        <taxon>Kitasatosporales</taxon>
        <taxon>Streptomycetaceae</taxon>
        <taxon>Streptomyces</taxon>
    </lineage>
</organism>
<dbReference type="AlphaFoldDB" id="A0A646KGU8"/>
<comment type="caution">
    <text evidence="2">The sequence shown here is derived from an EMBL/GenBank/DDBJ whole genome shotgun (WGS) entry which is preliminary data.</text>
</comment>
<feature type="compositionally biased region" description="Low complexity" evidence="1">
    <location>
        <begin position="17"/>
        <end position="36"/>
    </location>
</feature>
<gene>
    <name evidence="2" type="ORF">FF041_15040</name>
</gene>
<evidence type="ECO:0000313" key="3">
    <source>
        <dbReference type="Proteomes" id="UP000419138"/>
    </source>
</evidence>
<dbReference type="Proteomes" id="UP000419138">
    <property type="component" value="Unassembled WGS sequence"/>
</dbReference>
<proteinExistence type="predicted"/>
<accession>A0A646KGU8</accession>
<dbReference type="EMBL" id="VCLA01000126">
    <property type="protein sequence ID" value="MQT01475.1"/>
    <property type="molecule type" value="Genomic_DNA"/>
</dbReference>
<protein>
    <submittedName>
        <fullName evidence="2">Uncharacterized protein</fullName>
    </submittedName>
</protein>
<sequence length="63" mass="6341">MPIDPFAALNAMIRAEAARAAEPGTTAPAQPGQEPAAEPPREPPHEPPAAGAGDPRPESHGAV</sequence>
<keyword evidence="3" id="KW-1185">Reference proteome</keyword>
<reference evidence="2 3" key="1">
    <citation type="submission" date="2019-05" db="EMBL/GenBank/DDBJ databases">
        <title>Comparative genomics and metabolomics analyses of clavulanic acid producing Streptomyces species provides insight into specialized metabolism and evolution of beta-lactam biosynthetic gene clusters.</title>
        <authorList>
            <person name="Moore M.A."/>
            <person name="Cruz-Morales P."/>
            <person name="Barona Gomez F."/>
            <person name="Kapil T."/>
        </authorList>
    </citation>
    <scope>NUCLEOTIDE SEQUENCE [LARGE SCALE GENOMIC DNA]</scope>
    <source>
        <strain evidence="2 3">NRRL 5741</strain>
    </source>
</reference>
<dbReference type="RefSeq" id="WP_153480615.1">
    <property type="nucleotide sequence ID" value="NZ_JBEPDZ010000006.1"/>
</dbReference>
<evidence type="ECO:0000256" key="1">
    <source>
        <dbReference type="SAM" id="MobiDB-lite"/>
    </source>
</evidence>
<name>A0A646KGU8_STRJU</name>
<evidence type="ECO:0000313" key="2">
    <source>
        <dbReference type="EMBL" id="MQT01475.1"/>
    </source>
</evidence>